<dbReference type="GO" id="GO:0016787">
    <property type="term" value="F:hydrolase activity"/>
    <property type="evidence" value="ECO:0007669"/>
    <property type="project" value="UniProtKB-KW"/>
</dbReference>
<feature type="domain" description="Alpha/beta hydrolase fold-3" evidence="3">
    <location>
        <begin position="62"/>
        <end position="252"/>
    </location>
</feature>
<dbReference type="InterPro" id="IPR029058">
    <property type="entry name" value="AB_hydrolase_fold"/>
</dbReference>
<evidence type="ECO:0000313" key="4">
    <source>
        <dbReference type="EMBL" id="MDT0682548.1"/>
    </source>
</evidence>
<keyword evidence="2 4" id="KW-0378">Hydrolase</keyword>
<dbReference type="Gene3D" id="3.40.50.1820">
    <property type="entry name" value="alpha/beta hydrolase"/>
    <property type="match status" value="1"/>
</dbReference>
<evidence type="ECO:0000256" key="2">
    <source>
        <dbReference type="ARBA" id="ARBA00022801"/>
    </source>
</evidence>
<dbReference type="Proteomes" id="UP001265259">
    <property type="component" value="Unassembled WGS sequence"/>
</dbReference>
<reference evidence="4 5" key="1">
    <citation type="submission" date="2023-09" db="EMBL/GenBank/DDBJ databases">
        <authorList>
            <person name="Rey-Velasco X."/>
        </authorList>
    </citation>
    <scope>NUCLEOTIDE SEQUENCE [LARGE SCALE GENOMIC DNA]</scope>
    <source>
        <strain evidence="4 5">F158</strain>
    </source>
</reference>
<comment type="similarity">
    <text evidence="1">Belongs to the 'GDXG' lipolytic enzyme family.</text>
</comment>
<dbReference type="Pfam" id="PF07859">
    <property type="entry name" value="Abhydrolase_3"/>
    <property type="match status" value="1"/>
</dbReference>
<dbReference type="PANTHER" id="PTHR48081">
    <property type="entry name" value="AB HYDROLASE SUPERFAMILY PROTEIN C4A8.06C"/>
    <property type="match status" value="1"/>
</dbReference>
<dbReference type="SUPFAM" id="SSF53474">
    <property type="entry name" value="alpha/beta-Hydrolases"/>
    <property type="match status" value="1"/>
</dbReference>
<evidence type="ECO:0000256" key="1">
    <source>
        <dbReference type="ARBA" id="ARBA00010515"/>
    </source>
</evidence>
<name>A0ABU3DFR5_9RHOB</name>
<evidence type="ECO:0000259" key="3">
    <source>
        <dbReference type="Pfam" id="PF07859"/>
    </source>
</evidence>
<dbReference type="RefSeq" id="WP_311690293.1">
    <property type="nucleotide sequence ID" value="NZ_JAVRHL010000002.1"/>
</dbReference>
<proteinExistence type="inferred from homology"/>
<sequence length="283" mass="29519">MTLKTIDDVRALITANPVSGTPPEMRAAFARLAAAPSADDVGARPLVLGTIDALSLGEGPTLLWLHGGGLVFGGPETHLALAAHLAGRGLRVVLPAYRLAPDHVWPAQIEDTLAALDALSGPVAIGGDSAGGLLALEAAQRRPGRAFALALLSPNTDRTGATAEVRAAQSELDAMNDDEQDAALARLAFEDRDGWDPEVSPRLGPLDRLPPTFLAACPDEVLSEDARLLADGIHEVGGGCDFTLWDGMFHMWPLWPNAIPEGAEALDRIAAFVQAEAARSSAG</sequence>
<protein>
    <submittedName>
        <fullName evidence="4">Alpha/beta hydrolase</fullName>
    </submittedName>
</protein>
<dbReference type="EMBL" id="JAVRHL010000002">
    <property type="protein sequence ID" value="MDT0682548.1"/>
    <property type="molecule type" value="Genomic_DNA"/>
</dbReference>
<accession>A0ABU3DFR5</accession>
<keyword evidence="5" id="KW-1185">Reference proteome</keyword>
<dbReference type="PANTHER" id="PTHR48081:SF30">
    <property type="entry name" value="ACETYL-HYDROLASE LIPR-RELATED"/>
    <property type="match status" value="1"/>
</dbReference>
<comment type="caution">
    <text evidence="4">The sequence shown here is derived from an EMBL/GenBank/DDBJ whole genome shotgun (WGS) entry which is preliminary data.</text>
</comment>
<dbReference type="InterPro" id="IPR013094">
    <property type="entry name" value="AB_hydrolase_3"/>
</dbReference>
<organism evidence="4 5">
    <name type="scientific">Tropicimonas omnivorans</name>
    <dbReference type="NCBI Taxonomy" id="3075590"/>
    <lineage>
        <taxon>Bacteria</taxon>
        <taxon>Pseudomonadati</taxon>
        <taxon>Pseudomonadota</taxon>
        <taxon>Alphaproteobacteria</taxon>
        <taxon>Rhodobacterales</taxon>
        <taxon>Roseobacteraceae</taxon>
        <taxon>Tropicimonas</taxon>
    </lineage>
</organism>
<dbReference type="InterPro" id="IPR050300">
    <property type="entry name" value="GDXG_lipolytic_enzyme"/>
</dbReference>
<evidence type="ECO:0000313" key="5">
    <source>
        <dbReference type="Proteomes" id="UP001265259"/>
    </source>
</evidence>
<gene>
    <name evidence="4" type="ORF">RM543_07620</name>
</gene>